<accession>A0A834HRW0</accession>
<sequence>MISTLVSSASHNLCGKNTIASGCGSPCQPTCSSPPGACIAVCVSTCNCKPGYVRHDVTNECILKSQCPK</sequence>
<dbReference type="GO" id="GO:0030414">
    <property type="term" value="F:peptidase inhibitor activity"/>
    <property type="evidence" value="ECO:0007669"/>
    <property type="project" value="UniProtKB-KW"/>
</dbReference>
<keyword evidence="2" id="KW-1015">Disulfide bond</keyword>
<dbReference type="Pfam" id="PF01826">
    <property type="entry name" value="TIL"/>
    <property type="match status" value="1"/>
</dbReference>
<comment type="caution">
    <text evidence="4">The sequence shown here is derived from an EMBL/GenBank/DDBJ whole genome shotgun (WGS) entry which is preliminary data.</text>
</comment>
<keyword evidence="5" id="KW-1185">Reference proteome</keyword>
<dbReference type="InterPro" id="IPR002919">
    <property type="entry name" value="TIL_dom"/>
</dbReference>
<dbReference type="EMBL" id="JAACXV010014582">
    <property type="protein sequence ID" value="KAF7265942.1"/>
    <property type="molecule type" value="Genomic_DNA"/>
</dbReference>
<dbReference type="PANTHER" id="PTHR23259:SF70">
    <property type="entry name" value="ACCESSORY GLAND PROTEIN ACP62F-RELATED"/>
    <property type="match status" value="1"/>
</dbReference>
<evidence type="ECO:0000256" key="1">
    <source>
        <dbReference type="ARBA" id="ARBA00022690"/>
    </source>
</evidence>
<dbReference type="Proteomes" id="UP000625711">
    <property type="component" value="Unassembled WGS sequence"/>
</dbReference>
<dbReference type="PANTHER" id="PTHR23259">
    <property type="entry name" value="RIDDLE"/>
    <property type="match status" value="1"/>
</dbReference>
<dbReference type="OrthoDB" id="6680999at2759"/>
<proteinExistence type="predicted"/>
<name>A0A834HRW0_RHYFE</name>
<dbReference type="InterPro" id="IPR051368">
    <property type="entry name" value="SerProtInhib-TIL_Domain"/>
</dbReference>
<gene>
    <name evidence="4" type="ORF">GWI33_020683</name>
</gene>
<evidence type="ECO:0000259" key="3">
    <source>
        <dbReference type="Pfam" id="PF01826"/>
    </source>
</evidence>
<reference evidence="4" key="1">
    <citation type="submission" date="2020-08" db="EMBL/GenBank/DDBJ databases">
        <title>Genome sequencing and assembly of the red palm weevil Rhynchophorus ferrugineus.</title>
        <authorList>
            <person name="Dias G.B."/>
            <person name="Bergman C.M."/>
            <person name="Manee M."/>
        </authorList>
    </citation>
    <scope>NUCLEOTIDE SEQUENCE</scope>
    <source>
        <strain evidence="4">AA-2017</strain>
        <tissue evidence="4">Whole larva</tissue>
    </source>
</reference>
<dbReference type="AlphaFoldDB" id="A0A834HRW0"/>
<evidence type="ECO:0000313" key="4">
    <source>
        <dbReference type="EMBL" id="KAF7265942.1"/>
    </source>
</evidence>
<organism evidence="4 5">
    <name type="scientific">Rhynchophorus ferrugineus</name>
    <name type="common">Red palm weevil</name>
    <name type="synonym">Curculio ferrugineus</name>
    <dbReference type="NCBI Taxonomy" id="354439"/>
    <lineage>
        <taxon>Eukaryota</taxon>
        <taxon>Metazoa</taxon>
        <taxon>Ecdysozoa</taxon>
        <taxon>Arthropoda</taxon>
        <taxon>Hexapoda</taxon>
        <taxon>Insecta</taxon>
        <taxon>Pterygota</taxon>
        <taxon>Neoptera</taxon>
        <taxon>Endopterygota</taxon>
        <taxon>Coleoptera</taxon>
        <taxon>Polyphaga</taxon>
        <taxon>Cucujiformia</taxon>
        <taxon>Curculionidae</taxon>
        <taxon>Dryophthorinae</taxon>
        <taxon>Rhynchophorus</taxon>
    </lineage>
</organism>
<dbReference type="InterPro" id="IPR036084">
    <property type="entry name" value="Ser_inhib-like_sf"/>
</dbReference>
<keyword evidence="1" id="KW-0646">Protease inhibitor</keyword>
<protein>
    <recommendedName>
        <fullName evidence="3">TIL domain-containing protein</fullName>
    </recommendedName>
</protein>
<evidence type="ECO:0000313" key="5">
    <source>
        <dbReference type="Proteomes" id="UP000625711"/>
    </source>
</evidence>
<dbReference type="CDD" id="cd19941">
    <property type="entry name" value="TIL"/>
    <property type="match status" value="1"/>
</dbReference>
<dbReference type="SUPFAM" id="SSF57567">
    <property type="entry name" value="Serine protease inhibitors"/>
    <property type="match status" value="1"/>
</dbReference>
<feature type="domain" description="TIL" evidence="3">
    <location>
        <begin position="14"/>
        <end position="67"/>
    </location>
</feature>
<evidence type="ECO:0000256" key="2">
    <source>
        <dbReference type="ARBA" id="ARBA00023157"/>
    </source>
</evidence>
<dbReference type="Gene3D" id="2.10.25.10">
    <property type="entry name" value="Laminin"/>
    <property type="match status" value="1"/>
</dbReference>